<evidence type="ECO:0000313" key="1">
    <source>
        <dbReference type="EMBL" id="SVE48012.1"/>
    </source>
</evidence>
<accession>A0A383DU04</accession>
<gene>
    <name evidence="1" type="ORF">METZ01_LOCUS500866</name>
</gene>
<name>A0A383DU04_9ZZZZ</name>
<proteinExistence type="predicted"/>
<feature type="non-terminal residue" evidence="1">
    <location>
        <position position="177"/>
    </location>
</feature>
<dbReference type="EMBL" id="UINC01220203">
    <property type="protein sequence ID" value="SVE48012.1"/>
    <property type="molecule type" value="Genomic_DNA"/>
</dbReference>
<sequence>MKYFKFEFAAYGSESVVGTISEPQYNYWIENEDRLGEYLNVFDKDNEDVPADAQIQKDWFELDDLAHANGPLLNDDNNLNFDIIETDKNAVEISRQEYPFHTENLKHMKVECIGQSFNHEDSILKNKFYFMGHGFEKGVYHTDELIKIDSKELVLDKLKFHYTEIDGYKILHKIDYD</sequence>
<protein>
    <submittedName>
        <fullName evidence="1">Uncharacterized protein</fullName>
    </submittedName>
</protein>
<reference evidence="1" key="1">
    <citation type="submission" date="2018-05" db="EMBL/GenBank/DDBJ databases">
        <authorList>
            <person name="Lanie J.A."/>
            <person name="Ng W.-L."/>
            <person name="Kazmierczak K.M."/>
            <person name="Andrzejewski T.M."/>
            <person name="Davidsen T.M."/>
            <person name="Wayne K.J."/>
            <person name="Tettelin H."/>
            <person name="Glass J.I."/>
            <person name="Rusch D."/>
            <person name="Podicherti R."/>
            <person name="Tsui H.-C.T."/>
            <person name="Winkler M.E."/>
        </authorList>
    </citation>
    <scope>NUCLEOTIDE SEQUENCE</scope>
</reference>
<dbReference type="AlphaFoldDB" id="A0A383DU04"/>
<organism evidence="1">
    <name type="scientific">marine metagenome</name>
    <dbReference type="NCBI Taxonomy" id="408172"/>
    <lineage>
        <taxon>unclassified sequences</taxon>
        <taxon>metagenomes</taxon>
        <taxon>ecological metagenomes</taxon>
    </lineage>
</organism>